<accession>A0ABQ4MJJ6</accession>
<dbReference type="EMBL" id="BOSL01000035">
    <property type="protein sequence ID" value="GIP56166.1"/>
    <property type="molecule type" value="Genomic_DNA"/>
</dbReference>
<protein>
    <submittedName>
        <fullName evidence="1">Uncharacterized protein</fullName>
    </submittedName>
</protein>
<reference evidence="1 2" key="1">
    <citation type="submission" date="2021-03" db="EMBL/GenBank/DDBJ databases">
        <title>Antimicrobial resistance genes in bacteria isolated from Japanese honey, and their potential for conferring macrolide and lincosamide resistance in the American foulbrood pathogen Paenibacillus larvae.</title>
        <authorList>
            <person name="Okamoto M."/>
            <person name="Kumagai M."/>
            <person name="Kanamori H."/>
            <person name="Takamatsu D."/>
        </authorList>
    </citation>
    <scope>NUCLEOTIDE SEQUENCE [LARGE SCALE GENOMIC DNA]</scope>
    <source>
        <strain evidence="1 2">J42TS3</strain>
    </source>
</reference>
<dbReference type="Pfam" id="PF26325">
    <property type="entry name" value="YhjD"/>
    <property type="match status" value="1"/>
</dbReference>
<keyword evidence="2" id="KW-1185">Reference proteome</keyword>
<dbReference type="RefSeq" id="WP_213656834.1">
    <property type="nucleotide sequence ID" value="NZ_BOSL01000035.1"/>
</dbReference>
<proteinExistence type="predicted"/>
<dbReference type="Proteomes" id="UP000679992">
    <property type="component" value="Unassembled WGS sequence"/>
</dbReference>
<sequence>MNKTAGIITAEERRMMRDYILLTHIHTMVHKSIDDLQFTDSILRDTYLLFNEHIEGMVFMDLKIHRLALKHHGIQVTKEEHSKDGFVIYYYYTCRGYTDRLGLTRDVMKSEISIRLGKYVEAVADVLKPK</sequence>
<evidence type="ECO:0000313" key="1">
    <source>
        <dbReference type="EMBL" id="GIP56166.1"/>
    </source>
</evidence>
<comment type="caution">
    <text evidence="1">The sequence shown here is derived from an EMBL/GenBank/DDBJ whole genome shotgun (WGS) entry which is preliminary data.</text>
</comment>
<gene>
    <name evidence="1" type="ORF">J42TS3_52010</name>
</gene>
<organism evidence="1 2">
    <name type="scientific">Paenibacillus vini</name>
    <dbReference type="NCBI Taxonomy" id="1476024"/>
    <lineage>
        <taxon>Bacteria</taxon>
        <taxon>Bacillati</taxon>
        <taxon>Bacillota</taxon>
        <taxon>Bacilli</taxon>
        <taxon>Bacillales</taxon>
        <taxon>Paenibacillaceae</taxon>
        <taxon>Paenibacillus</taxon>
    </lineage>
</organism>
<dbReference type="InterPro" id="IPR058600">
    <property type="entry name" value="YhjD-like"/>
</dbReference>
<name>A0ABQ4MJJ6_9BACL</name>
<evidence type="ECO:0000313" key="2">
    <source>
        <dbReference type="Proteomes" id="UP000679992"/>
    </source>
</evidence>